<keyword evidence="4 8" id="KW-0812">Transmembrane</keyword>
<comment type="similarity">
    <text evidence="7">Belongs to the glycosyltransferase 87 family.</text>
</comment>
<accession>A0A1J8NM86</accession>
<dbReference type="GO" id="GO:0005886">
    <property type="term" value="C:plasma membrane"/>
    <property type="evidence" value="ECO:0007669"/>
    <property type="project" value="UniProtKB-SubCell"/>
</dbReference>
<evidence type="ECO:0000256" key="3">
    <source>
        <dbReference type="ARBA" id="ARBA00022679"/>
    </source>
</evidence>
<evidence type="ECO:0000256" key="7">
    <source>
        <dbReference type="ARBA" id="ARBA00024033"/>
    </source>
</evidence>
<feature type="transmembrane region" description="Helical" evidence="8">
    <location>
        <begin position="71"/>
        <end position="90"/>
    </location>
</feature>
<comment type="caution">
    <text evidence="9">The sequence shown here is derived from an EMBL/GenBank/DDBJ whole genome shotgun (WGS) entry which is preliminary data.</text>
</comment>
<evidence type="ECO:0000256" key="8">
    <source>
        <dbReference type="SAM" id="Phobius"/>
    </source>
</evidence>
<dbReference type="RefSeq" id="WP_071662426.1">
    <property type="nucleotide sequence ID" value="NZ_LUKY01000032.1"/>
</dbReference>
<feature type="transmembrane region" description="Helical" evidence="8">
    <location>
        <begin position="189"/>
        <end position="210"/>
    </location>
</feature>
<evidence type="ECO:0000256" key="2">
    <source>
        <dbReference type="ARBA" id="ARBA00022475"/>
    </source>
</evidence>
<feature type="transmembrane region" description="Helical" evidence="8">
    <location>
        <begin position="396"/>
        <end position="416"/>
    </location>
</feature>
<sequence>MELWQLNQKTIFSPFRLSTVDYLLGGLLFLFCYFAFFHYDIFATGWNSLNYLYGNPLDFYQNCKKIQGKGIFEPASYPPSIFLIFALWLYPLKLLGIIKTPLYFPLYLVYWLKVLTTLVYIATGLVFYRVTQIYQKNREWGIYSTWIWFVSPLAIFSQFIFSQYDIFYVFFTLFGFFIFLKKKPYIGSILFGLAITFKYFPLFVFIPLLLFFEKKIIKIMVCGLIFSIPTVITQILYIHSPAYITGVLGFSPIARVFSAGLTYNGQKVYYIFAIFLILSGITYYLDLYKNYKKVAAFIFLFASIFPFLFISWHPQWLIFVTPAMALTTALAKKNKISKFLLFDLFGMFFFIAYTVLSFQDNVDLNMFQAKLFHITFQQVQSMSMLFGLFKSFSVNVYLSLFWGYLTLNLILKYKFLFTDTTFELRNYLYTKVRQRYYIGILIFIIPAIIVFILNYMNSNRYIINPIREKVFGELTASRVFEQSFKAKGSELKQIDLFLATYRRENNTVIQLEVLTKNHKQLYIDKRSALFIKDNAWESFKLPNIKMQKGNTYLLRLTSPNSFSGNAISWWASATKCYKNGVAIVDGKQKEADFTFKLKFSRI</sequence>
<name>A0A1J8NM86_9COXI</name>
<dbReference type="Proteomes" id="UP000183924">
    <property type="component" value="Unassembled WGS sequence"/>
</dbReference>
<keyword evidence="6 8" id="KW-0472">Membrane</keyword>
<feature type="transmembrane region" description="Helical" evidence="8">
    <location>
        <begin position="243"/>
        <end position="263"/>
    </location>
</feature>
<feature type="transmembrane region" description="Helical" evidence="8">
    <location>
        <begin position="20"/>
        <end position="39"/>
    </location>
</feature>
<feature type="transmembrane region" description="Helical" evidence="8">
    <location>
        <begin position="269"/>
        <end position="287"/>
    </location>
</feature>
<dbReference type="Pfam" id="PF09594">
    <property type="entry name" value="GT87"/>
    <property type="match status" value="1"/>
</dbReference>
<reference evidence="9 10" key="1">
    <citation type="submission" date="2016-03" db="EMBL/GenBank/DDBJ databases">
        <title>Comparative genomics of Rickettsiella.</title>
        <authorList>
            <person name="Chandler C."/>
            <person name="Wang Y."/>
        </authorList>
    </citation>
    <scope>NUCLEOTIDE SEQUENCE [LARGE SCALE GENOMIC DNA]</scope>
    <source>
        <strain evidence="9 10">RCFS May 2013</strain>
    </source>
</reference>
<organism evidence="9 10">
    <name type="scientific">Candidatus Rickettsiella isopodorum</name>
    <dbReference type="NCBI Taxonomy" id="1225476"/>
    <lineage>
        <taxon>Bacteria</taxon>
        <taxon>Pseudomonadati</taxon>
        <taxon>Pseudomonadota</taxon>
        <taxon>Gammaproteobacteria</taxon>
        <taxon>Legionellales</taxon>
        <taxon>Coxiellaceae</taxon>
        <taxon>Rickettsiella</taxon>
    </lineage>
</organism>
<feature type="transmembrane region" description="Helical" evidence="8">
    <location>
        <begin position="436"/>
        <end position="456"/>
    </location>
</feature>
<evidence type="ECO:0000313" key="9">
    <source>
        <dbReference type="EMBL" id="OIZ95166.1"/>
    </source>
</evidence>
<feature type="transmembrane region" description="Helical" evidence="8">
    <location>
        <begin position="339"/>
        <end position="359"/>
    </location>
</feature>
<evidence type="ECO:0008006" key="11">
    <source>
        <dbReference type="Google" id="ProtNLM"/>
    </source>
</evidence>
<keyword evidence="2" id="KW-1003">Cell membrane</keyword>
<dbReference type="GO" id="GO:0016758">
    <property type="term" value="F:hexosyltransferase activity"/>
    <property type="evidence" value="ECO:0007669"/>
    <property type="project" value="InterPro"/>
</dbReference>
<dbReference type="AlphaFoldDB" id="A0A1J8NM86"/>
<keyword evidence="3" id="KW-0808">Transferase</keyword>
<dbReference type="InterPro" id="IPR018584">
    <property type="entry name" value="GT87"/>
</dbReference>
<evidence type="ECO:0000256" key="5">
    <source>
        <dbReference type="ARBA" id="ARBA00022989"/>
    </source>
</evidence>
<evidence type="ECO:0000256" key="1">
    <source>
        <dbReference type="ARBA" id="ARBA00004651"/>
    </source>
</evidence>
<protein>
    <recommendedName>
        <fullName evidence="11">DUF2029 domain-containing protein</fullName>
    </recommendedName>
</protein>
<proteinExistence type="inferred from homology"/>
<dbReference type="STRING" id="1225476.A1D18_03470"/>
<gene>
    <name evidence="9" type="ORF">A1D18_03470</name>
</gene>
<evidence type="ECO:0000256" key="6">
    <source>
        <dbReference type="ARBA" id="ARBA00023136"/>
    </source>
</evidence>
<feature type="transmembrane region" description="Helical" evidence="8">
    <location>
        <begin position="110"/>
        <end position="128"/>
    </location>
</feature>
<evidence type="ECO:0000313" key="10">
    <source>
        <dbReference type="Proteomes" id="UP000183924"/>
    </source>
</evidence>
<evidence type="ECO:0000256" key="4">
    <source>
        <dbReference type="ARBA" id="ARBA00022692"/>
    </source>
</evidence>
<feature type="transmembrane region" description="Helical" evidence="8">
    <location>
        <begin position="294"/>
        <end position="310"/>
    </location>
</feature>
<comment type="subcellular location">
    <subcellularLocation>
        <location evidence="1">Cell membrane</location>
        <topology evidence="1">Multi-pass membrane protein</topology>
    </subcellularLocation>
</comment>
<feature type="transmembrane region" description="Helical" evidence="8">
    <location>
        <begin position="140"/>
        <end position="160"/>
    </location>
</feature>
<feature type="transmembrane region" description="Helical" evidence="8">
    <location>
        <begin position="216"/>
        <end position="236"/>
    </location>
</feature>
<dbReference type="EMBL" id="LUKY01000032">
    <property type="protein sequence ID" value="OIZ95166.1"/>
    <property type="molecule type" value="Genomic_DNA"/>
</dbReference>
<keyword evidence="10" id="KW-1185">Reference proteome</keyword>
<keyword evidence="5 8" id="KW-1133">Transmembrane helix</keyword>